<evidence type="ECO:0000259" key="4">
    <source>
        <dbReference type="PROSITE" id="PS50802"/>
    </source>
</evidence>
<evidence type="ECO:0000313" key="5">
    <source>
        <dbReference type="EMBL" id="KAK4536526.1"/>
    </source>
</evidence>
<keyword evidence="3" id="KW-0788">Thiol protease</keyword>
<dbReference type="GO" id="GO:0005634">
    <property type="term" value="C:nucleus"/>
    <property type="evidence" value="ECO:0007669"/>
    <property type="project" value="TreeGrafter"/>
</dbReference>
<dbReference type="InterPro" id="IPR003323">
    <property type="entry name" value="OTU_dom"/>
</dbReference>
<evidence type="ECO:0000313" key="6">
    <source>
        <dbReference type="Proteomes" id="UP001301350"/>
    </source>
</evidence>
<dbReference type="PROSITE" id="PS50802">
    <property type="entry name" value="OTU"/>
    <property type="match status" value="1"/>
</dbReference>
<dbReference type="InterPro" id="IPR038765">
    <property type="entry name" value="Papain-like_cys_pep_sf"/>
</dbReference>
<dbReference type="PANTHER" id="PTHR13312:SF6">
    <property type="entry name" value="UBIQUITIN THIOESTERASE OTU"/>
    <property type="match status" value="1"/>
</dbReference>
<evidence type="ECO:0000256" key="3">
    <source>
        <dbReference type="RuleBase" id="RU367104"/>
    </source>
</evidence>
<dbReference type="GO" id="GO:0004843">
    <property type="term" value="F:cysteine-type deubiquitinase activity"/>
    <property type="evidence" value="ECO:0007669"/>
    <property type="project" value="UniProtKB-UniRule"/>
</dbReference>
<dbReference type="SUPFAM" id="SSF54001">
    <property type="entry name" value="Cysteine proteinases"/>
    <property type="match status" value="1"/>
</dbReference>
<feature type="domain" description="OTU" evidence="4">
    <location>
        <begin position="68"/>
        <end position="212"/>
    </location>
</feature>
<comment type="caution">
    <text evidence="5">The sequence shown here is derived from an EMBL/GenBank/DDBJ whole genome shotgun (WGS) entry which is preliminary data.</text>
</comment>
<dbReference type="GO" id="GO:0005829">
    <property type="term" value="C:cytosol"/>
    <property type="evidence" value="ECO:0007669"/>
    <property type="project" value="TreeGrafter"/>
</dbReference>
<keyword evidence="6" id="KW-1185">Reference proteome</keyword>
<name>A0AAV9IWI8_CYACA</name>
<proteinExistence type="predicted"/>
<dbReference type="CDD" id="cd22746">
    <property type="entry name" value="OTU_plant_OTU3_4-like"/>
    <property type="match status" value="1"/>
</dbReference>
<dbReference type="GO" id="GO:0030968">
    <property type="term" value="P:endoplasmic reticulum unfolded protein response"/>
    <property type="evidence" value="ECO:0007669"/>
    <property type="project" value="TreeGrafter"/>
</dbReference>
<comment type="catalytic activity">
    <reaction evidence="1 3">
        <text>Thiol-dependent hydrolysis of ester, thioester, amide, peptide and isopeptide bonds formed by the C-terminal Gly of ubiquitin (a 76-residue protein attached to proteins as an intracellular targeting signal).</text>
        <dbReference type="EC" id="3.4.19.12"/>
    </reaction>
</comment>
<dbReference type="EMBL" id="JANCYW010000008">
    <property type="protein sequence ID" value="KAK4536526.1"/>
    <property type="molecule type" value="Genomic_DNA"/>
</dbReference>
<organism evidence="5 6">
    <name type="scientific">Cyanidium caldarium</name>
    <name type="common">Red alga</name>
    <dbReference type="NCBI Taxonomy" id="2771"/>
    <lineage>
        <taxon>Eukaryota</taxon>
        <taxon>Rhodophyta</taxon>
        <taxon>Bangiophyceae</taxon>
        <taxon>Cyanidiales</taxon>
        <taxon>Cyanidiaceae</taxon>
        <taxon>Cyanidium</taxon>
    </lineage>
</organism>
<dbReference type="Gene3D" id="3.90.70.80">
    <property type="match status" value="1"/>
</dbReference>
<reference evidence="5 6" key="1">
    <citation type="submission" date="2022-07" db="EMBL/GenBank/DDBJ databases">
        <title>Genome-wide signatures of adaptation to extreme environments.</title>
        <authorList>
            <person name="Cho C.H."/>
            <person name="Yoon H.S."/>
        </authorList>
    </citation>
    <scope>NUCLEOTIDE SEQUENCE [LARGE SCALE GENOMIC DNA]</scope>
    <source>
        <strain evidence="5 6">DBV 063 E5</strain>
    </source>
</reference>
<keyword evidence="3" id="KW-0645">Protease</keyword>
<gene>
    <name evidence="5" type="ORF">CDCA_CDCA08G2551</name>
</gene>
<keyword evidence="3" id="KW-0963">Cytoplasm</keyword>
<keyword evidence="2 3" id="KW-0378">Hydrolase</keyword>
<evidence type="ECO:0000256" key="1">
    <source>
        <dbReference type="ARBA" id="ARBA00000707"/>
    </source>
</evidence>
<sequence length="212" mass="23778">MPFVQPPPVPLPLHPLQHLGGALLPRRTRLAHIATPPVPHRFLRSLLARAPPPPPPSSDGRDAAVTALRVVQTAGDGRCLFRAIAKCLAHYGQRPLPERLERADADALREAAYEEICLRRRNEFQKKGVIEGDIHAYCAELRSPEFYAGEAEMFVLSDVLQTPIEVYLYQREQHRVVKIVEYGGRYRQAADAAQPVRVLYNGVNHYSALLPQ</sequence>
<accession>A0AAV9IWI8</accession>
<dbReference type="GO" id="GO:0016579">
    <property type="term" value="P:protein deubiquitination"/>
    <property type="evidence" value="ECO:0007669"/>
    <property type="project" value="TreeGrafter"/>
</dbReference>
<protein>
    <recommendedName>
        <fullName evidence="3">Ubiquitin thioesterase OTU</fullName>
        <ecNumber evidence="3">3.4.19.12</ecNumber>
    </recommendedName>
</protein>
<dbReference type="Proteomes" id="UP001301350">
    <property type="component" value="Unassembled WGS sequence"/>
</dbReference>
<evidence type="ECO:0000256" key="2">
    <source>
        <dbReference type="ARBA" id="ARBA00022801"/>
    </source>
</evidence>
<keyword evidence="3" id="KW-0833">Ubl conjugation pathway</keyword>
<dbReference type="AlphaFoldDB" id="A0AAV9IWI8"/>
<dbReference type="GO" id="GO:0036503">
    <property type="term" value="P:ERAD pathway"/>
    <property type="evidence" value="ECO:0007669"/>
    <property type="project" value="TreeGrafter"/>
</dbReference>
<dbReference type="EC" id="3.4.19.12" evidence="3"/>
<dbReference type="PANTHER" id="PTHR13312">
    <property type="entry name" value="HIV-INDUCED PROTEIN-7-LIKE PROTEASE"/>
    <property type="match status" value="1"/>
</dbReference>
<comment type="function">
    <text evidence="3">Hydrolase that can remove conjugated ubiquitin from proteins and may therefore play an important regulatory role at the level of protein turnover by preventing degradation.</text>
</comment>
<dbReference type="Pfam" id="PF02338">
    <property type="entry name" value="OTU"/>
    <property type="match status" value="1"/>
</dbReference>
<comment type="subcellular location">
    <subcellularLocation>
        <location evidence="3">Cytoplasm</location>
    </subcellularLocation>
</comment>